<evidence type="ECO:0000313" key="15">
    <source>
        <dbReference type="Proteomes" id="UP000037751"/>
    </source>
</evidence>
<keyword evidence="3" id="KW-0808">Transferase</keyword>
<dbReference type="GO" id="GO:0006260">
    <property type="term" value="P:DNA replication"/>
    <property type="evidence" value="ECO:0007669"/>
    <property type="project" value="UniProtKB-KW"/>
</dbReference>
<sequence length="538" mass="60048">MHDTAMQDEASERSGGPDWDDEASFFRRMAGPSSHKACVEAGARIEQIIHDVSVGSSFYENQKRKHEAVSRRIAHLLRKRDERWTAASAAQKEAIVRHVDRMAADLECDRTLSRTFLHCDMDMFYAAVELQRQPSLRGQCFAVGHGVLLTASYEARRHGVRSGMAEFVARALCPTLIVVPSHFDAYRQASEAVMRVLRTYDARLYSRSWDEAYLDITPYLRTHHSTPRAVAEQLRADVEQATGLTVSVGIAPNLLLAKIASDRAKPNGVCEVAPDRDAVLAFVRPLAVRQVPGIGVVTERVLAAMQVTTCADLWTRRAELSVCLDAFRTLLAATLGLGPTRVTQPTRDERKSVGRESTFAPTSDPAQLHARLRQACEQVARDLRRLEFRGRTVTLVGKHDTFERFTRAKAVPRGAATFDELYDTVYTLLEQERQSFPGSLTLRLLGVRVSSLMDTRAARTGVLATWLRTPTSRTNDDDWHALSSFECPICGEAQRVSHAAKLAQINAHIDACLQSSVAPPSRRERRRAAQPTIDTFFR</sequence>
<proteinExistence type="predicted"/>
<evidence type="ECO:0000256" key="6">
    <source>
        <dbReference type="ARBA" id="ARBA00022723"/>
    </source>
</evidence>
<dbReference type="GO" id="GO:0003887">
    <property type="term" value="F:DNA-directed DNA polymerase activity"/>
    <property type="evidence" value="ECO:0007669"/>
    <property type="project" value="UniProtKB-KW"/>
</dbReference>
<dbReference type="Proteomes" id="UP000037751">
    <property type="component" value="Unassembled WGS sequence"/>
</dbReference>
<dbReference type="STRING" id="77020.A0A0M9VQM7"/>
<keyword evidence="7" id="KW-0227">DNA damage</keyword>
<evidence type="ECO:0000256" key="8">
    <source>
        <dbReference type="ARBA" id="ARBA00022842"/>
    </source>
</evidence>
<evidence type="ECO:0000256" key="7">
    <source>
        <dbReference type="ARBA" id="ARBA00022763"/>
    </source>
</evidence>
<evidence type="ECO:0000313" key="14">
    <source>
        <dbReference type="EMBL" id="KOS15532.1"/>
    </source>
</evidence>
<dbReference type="PANTHER" id="PTHR11076:SF33">
    <property type="entry name" value="DNA POLYMERASE KAPPA"/>
    <property type="match status" value="1"/>
</dbReference>
<keyword evidence="9" id="KW-0239">DNA-directed DNA polymerase</keyword>
<dbReference type="SUPFAM" id="SSF100879">
    <property type="entry name" value="Lesion bypass DNA polymerase (Y-family), little finger domain"/>
    <property type="match status" value="1"/>
</dbReference>
<keyword evidence="10" id="KW-0234">DNA repair</keyword>
<keyword evidence="8" id="KW-0460">Magnesium</keyword>
<dbReference type="Pfam" id="PF11799">
    <property type="entry name" value="IMS_C"/>
    <property type="match status" value="1"/>
</dbReference>
<dbReference type="InterPro" id="IPR043128">
    <property type="entry name" value="Rev_trsase/Diguanyl_cyclase"/>
</dbReference>
<feature type="region of interest" description="Disordered" evidence="12">
    <location>
        <begin position="1"/>
        <end position="23"/>
    </location>
</feature>
<dbReference type="InterPro" id="IPR050116">
    <property type="entry name" value="DNA_polymerase-Y"/>
</dbReference>
<dbReference type="InterPro" id="IPR001126">
    <property type="entry name" value="UmuC"/>
</dbReference>
<feature type="domain" description="UmuC" evidence="13">
    <location>
        <begin position="116"/>
        <end position="295"/>
    </location>
</feature>
<dbReference type="Pfam" id="PF00817">
    <property type="entry name" value="IMS"/>
    <property type="match status" value="1"/>
</dbReference>
<dbReference type="Gene3D" id="3.30.1490.100">
    <property type="entry name" value="DNA polymerase, Y-family, little finger domain"/>
    <property type="match status" value="1"/>
</dbReference>
<protein>
    <recommendedName>
        <fullName evidence="2">DNA polymerase kappa</fullName>
        <ecNumber evidence="1">2.7.7.7</ecNumber>
    </recommendedName>
</protein>
<accession>A0A0M9VQM7</accession>
<dbReference type="GO" id="GO:0046872">
    <property type="term" value="F:metal ion binding"/>
    <property type="evidence" value="ECO:0007669"/>
    <property type="project" value="UniProtKB-KW"/>
</dbReference>
<evidence type="ECO:0000259" key="13">
    <source>
        <dbReference type="PROSITE" id="PS50173"/>
    </source>
</evidence>
<evidence type="ECO:0000256" key="1">
    <source>
        <dbReference type="ARBA" id="ARBA00012417"/>
    </source>
</evidence>
<evidence type="ECO:0000256" key="10">
    <source>
        <dbReference type="ARBA" id="ARBA00023204"/>
    </source>
</evidence>
<keyword evidence="6" id="KW-0479">Metal-binding</keyword>
<dbReference type="GO" id="GO:0005634">
    <property type="term" value="C:nucleus"/>
    <property type="evidence" value="ECO:0007669"/>
    <property type="project" value="TreeGrafter"/>
</dbReference>
<dbReference type="OrthoDB" id="1747274at2759"/>
<dbReference type="GO" id="GO:0006281">
    <property type="term" value="P:DNA repair"/>
    <property type="evidence" value="ECO:0007669"/>
    <property type="project" value="UniProtKB-KW"/>
</dbReference>
<dbReference type="PANTHER" id="PTHR11076">
    <property type="entry name" value="DNA REPAIR POLYMERASE UMUC / TRANSFERASE FAMILY MEMBER"/>
    <property type="match status" value="1"/>
</dbReference>
<dbReference type="SUPFAM" id="SSF56672">
    <property type="entry name" value="DNA/RNA polymerases"/>
    <property type="match status" value="1"/>
</dbReference>
<dbReference type="PROSITE" id="PS50173">
    <property type="entry name" value="UMUC"/>
    <property type="match status" value="1"/>
</dbReference>
<feature type="region of interest" description="Disordered" evidence="12">
    <location>
        <begin position="518"/>
        <end position="538"/>
    </location>
</feature>
<dbReference type="EMBL" id="LGAV01000002">
    <property type="protein sequence ID" value="KOS15532.1"/>
    <property type="molecule type" value="Genomic_DNA"/>
</dbReference>
<dbReference type="GO" id="GO:0042276">
    <property type="term" value="P:error-prone translesion synthesis"/>
    <property type="evidence" value="ECO:0007669"/>
    <property type="project" value="TreeGrafter"/>
</dbReference>
<dbReference type="Gene3D" id="3.30.70.270">
    <property type="match status" value="1"/>
</dbReference>
<gene>
    <name evidence="14" type="ORF">Malapachy_2552</name>
</gene>
<name>A0A0M9VQM7_9BASI</name>
<keyword evidence="5" id="KW-0235">DNA replication</keyword>
<dbReference type="InterPro" id="IPR043502">
    <property type="entry name" value="DNA/RNA_pol_sf"/>
</dbReference>
<dbReference type="AlphaFoldDB" id="A0A0M9VQM7"/>
<dbReference type="GeneID" id="28728916"/>
<feature type="region of interest" description="Disordered" evidence="12">
    <location>
        <begin position="342"/>
        <end position="364"/>
    </location>
</feature>
<reference evidence="14 15" key="1">
    <citation type="submission" date="2015-07" db="EMBL/GenBank/DDBJ databases">
        <title>Draft Genome Sequence of Malassezia furfur CBS1878 and Malassezia pachydermatis CBS1879.</title>
        <authorList>
            <person name="Triana S."/>
            <person name="Ohm R."/>
            <person name="Gonzalez A."/>
            <person name="DeCock H."/>
            <person name="Restrepo S."/>
            <person name="Celis A."/>
        </authorList>
    </citation>
    <scope>NUCLEOTIDE SEQUENCE [LARGE SCALE GENOMIC DNA]</scope>
    <source>
        <strain evidence="14 15">CBS 1879</strain>
    </source>
</reference>
<dbReference type="Gene3D" id="3.30.160.60">
    <property type="entry name" value="Classic Zinc Finger"/>
    <property type="match status" value="1"/>
</dbReference>
<evidence type="ECO:0000256" key="2">
    <source>
        <dbReference type="ARBA" id="ARBA00016178"/>
    </source>
</evidence>
<dbReference type="GO" id="GO:0003684">
    <property type="term" value="F:damaged DNA binding"/>
    <property type="evidence" value="ECO:0007669"/>
    <property type="project" value="InterPro"/>
</dbReference>
<evidence type="ECO:0000256" key="12">
    <source>
        <dbReference type="SAM" id="MobiDB-lite"/>
    </source>
</evidence>
<dbReference type="Gene3D" id="1.10.150.810">
    <property type="match status" value="2"/>
</dbReference>
<comment type="catalytic activity">
    <reaction evidence="11">
        <text>DNA(n) + a 2'-deoxyribonucleoside 5'-triphosphate = DNA(n+1) + diphosphate</text>
        <dbReference type="Rhea" id="RHEA:22508"/>
        <dbReference type="Rhea" id="RHEA-COMP:17339"/>
        <dbReference type="Rhea" id="RHEA-COMP:17340"/>
        <dbReference type="ChEBI" id="CHEBI:33019"/>
        <dbReference type="ChEBI" id="CHEBI:61560"/>
        <dbReference type="ChEBI" id="CHEBI:173112"/>
        <dbReference type="EC" id="2.7.7.7"/>
    </reaction>
</comment>
<dbReference type="CDD" id="cd03586">
    <property type="entry name" value="PolY_Pol_IV_kappa"/>
    <property type="match status" value="1"/>
</dbReference>
<dbReference type="GO" id="GO:0070987">
    <property type="term" value="P:error-free translesion synthesis"/>
    <property type="evidence" value="ECO:0007669"/>
    <property type="project" value="UniProtKB-ARBA"/>
</dbReference>
<evidence type="ECO:0000256" key="9">
    <source>
        <dbReference type="ARBA" id="ARBA00022932"/>
    </source>
</evidence>
<evidence type="ECO:0000256" key="5">
    <source>
        <dbReference type="ARBA" id="ARBA00022705"/>
    </source>
</evidence>
<evidence type="ECO:0000256" key="4">
    <source>
        <dbReference type="ARBA" id="ARBA00022695"/>
    </source>
</evidence>
<dbReference type="VEuPathDB" id="FungiDB:Malapachy_2552"/>
<keyword evidence="4" id="KW-0548">Nucleotidyltransferase</keyword>
<evidence type="ECO:0000256" key="11">
    <source>
        <dbReference type="ARBA" id="ARBA00049244"/>
    </source>
</evidence>
<dbReference type="InterPro" id="IPR022880">
    <property type="entry name" value="DNApol_IV"/>
</dbReference>
<dbReference type="FunFam" id="3.30.1490.100:FF:000004">
    <property type="entry name" value="DNA polymerase IV"/>
    <property type="match status" value="1"/>
</dbReference>
<dbReference type="Gene3D" id="3.40.1170.60">
    <property type="match status" value="1"/>
</dbReference>
<dbReference type="InterPro" id="IPR017961">
    <property type="entry name" value="DNA_pol_Y-fam_little_finger"/>
</dbReference>
<dbReference type="RefSeq" id="XP_017993164.1">
    <property type="nucleotide sequence ID" value="XM_018137041.1"/>
</dbReference>
<organism evidence="14 15">
    <name type="scientific">Malassezia pachydermatis</name>
    <dbReference type="NCBI Taxonomy" id="77020"/>
    <lineage>
        <taxon>Eukaryota</taxon>
        <taxon>Fungi</taxon>
        <taxon>Dikarya</taxon>
        <taxon>Basidiomycota</taxon>
        <taxon>Ustilaginomycotina</taxon>
        <taxon>Malasseziomycetes</taxon>
        <taxon>Malasseziales</taxon>
        <taxon>Malasseziaceae</taxon>
        <taxon>Malassezia</taxon>
    </lineage>
</organism>
<dbReference type="InterPro" id="IPR036775">
    <property type="entry name" value="DNA_pol_Y-fam_lit_finger_sf"/>
</dbReference>
<comment type="caution">
    <text evidence="14">The sequence shown here is derived from an EMBL/GenBank/DDBJ whole genome shotgun (WGS) entry which is preliminary data.</text>
</comment>
<keyword evidence="15" id="KW-1185">Reference proteome</keyword>
<dbReference type="EC" id="2.7.7.7" evidence="1"/>
<evidence type="ECO:0000256" key="3">
    <source>
        <dbReference type="ARBA" id="ARBA00022679"/>
    </source>
</evidence>